<dbReference type="AlphaFoldDB" id="A0AA95SJP4"/>
<protein>
    <recommendedName>
        <fullName evidence="3">Phosphoglycerate mutase</fullName>
    </recommendedName>
</protein>
<dbReference type="EMBL" id="CP116346">
    <property type="protein sequence ID" value="WIT10208.1"/>
    <property type="molecule type" value="Genomic_DNA"/>
</dbReference>
<reference evidence="1" key="1">
    <citation type="submission" date="2023-01" db="EMBL/GenBank/DDBJ databases">
        <title>Whole genome sequence of Paucibacter sp. S2-9 isolated from pond sediment.</title>
        <authorList>
            <person name="Jung J.Y."/>
        </authorList>
    </citation>
    <scope>NUCLEOTIDE SEQUENCE</scope>
    <source>
        <strain evidence="1">S2-9</strain>
    </source>
</reference>
<keyword evidence="2" id="KW-1185">Reference proteome</keyword>
<dbReference type="Proteomes" id="UP001177769">
    <property type="component" value="Chromosome"/>
</dbReference>
<dbReference type="KEGG" id="pais:PFX98_14860"/>
<proteinExistence type="predicted"/>
<evidence type="ECO:0000313" key="1">
    <source>
        <dbReference type="EMBL" id="WIT10208.1"/>
    </source>
</evidence>
<evidence type="ECO:0000313" key="2">
    <source>
        <dbReference type="Proteomes" id="UP001177769"/>
    </source>
</evidence>
<sequence length="308" mass="33461">MHLMIPYASALGEEARHCLRELTLPNLSALLGRLVAEPELLGEDEYSLNTAQELALARLRGLPAATALPTAAWLREQTRPRDGQAWALLTPLHLSVGTDQVTALGPRHLALDEAEARAFFAALAPLFPADEGWACEFLAPDQWLVAHPSLDALPSASLERVLDRSVSSWMPEARALRLLQNEIQLMLHGLPLNAAREARGALALNSVWISGCGIGRGQVLPAELQQEFGLREPLLSGDWPAWMEAWRALDAGPLAALLRASATQPVRLTLCGERHARSWAGTPAQGWRKLRQALLPPSADATLTLEAL</sequence>
<organism evidence="1 2">
    <name type="scientific">Paucibacter sediminis</name>
    <dbReference type="NCBI Taxonomy" id="3019553"/>
    <lineage>
        <taxon>Bacteria</taxon>
        <taxon>Pseudomonadati</taxon>
        <taxon>Pseudomonadota</taxon>
        <taxon>Betaproteobacteria</taxon>
        <taxon>Burkholderiales</taxon>
        <taxon>Sphaerotilaceae</taxon>
        <taxon>Roseateles</taxon>
    </lineage>
</organism>
<name>A0AA95SJP4_9BURK</name>
<accession>A0AA95SJP4</accession>
<evidence type="ECO:0008006" key="3">
    <source>
        <dbReference type="Google" id="ProtNLM"/>
    </source>
</evidence>
<gene>
    <name evidence="1" type="ORF">PFX98_14860</name>
</gene>
<dbReference type="RefSeq" id="WP_285231277.1">
    <property type="nucleotide sequence ID" value="NZ_CP116346.1"/>
</dbReference>